<feature type="transmembrane region" description="Helical" evidence="8">
    <location>
        <begin position="282"/>
        <end position="306"/>
    </location>
</feature>
<feature type="transmembrane region" description="Helical" evidence="8">
    <location>
        <begin position="26"/>
        <end position="50"/>
    </location>
</feature>
<dbReference type="FunFam" id="3.40.50.300:FF:000403">
    <property type="entry name" value="ATP-binding cassette sub-family B member 8, mitochondrial"/>
    <property type="match status" value="1"/>
</dbReference>
<dbReference type="CDD" id="cd03249">
    <property type="entry name" value="ABC_MTABC3_MDL1_MDL2"/>
    <property type="match status" value="1"/>
</dbReference>
<accession>A0A1X7TY48</accession>
<dbReference type="GO" id="GO:0090374">
    <property type="term" value="P:oligopeptide export from mitochondrion"/>
    <property type="evidence" value="ECO:0007669"/>
    <property type="project" value="TreeGrafter"/>
</dbReference>
<dbReference type="EnsemblMetazoa" id="XM_011408210.2">
    <property type="protein sequence ID" value="XP_011406512.2"/>
    <property type="gene ID" value="LOC100640048"/>
</dbReference>
<dbReference type="Gene3D" id="3.40.50.300">
    <property type="entry name" value="P-loop containing nucleotide triphosphate hydrolases"/>
    <property type="match status" value="1"/>
</dbReference>
<dbReference type="SUPFAM" id="SSF90123">
    <property type="entry name" value="ABC transporter transmembrane region"/>
    <property type="match status" value="1"/>
</dbReference>
<evidence type="ECO:0000259" key="9">
    <source>
        <dbReference type="PROSITE" id="PS50893"/>
    </source>
</evidence>
<feature type="domain" description="ABC transmembrane type-1" evidence="10">
    <location>
        <begin position="223"/>
        <end position="524"/>
    </location>
</feature>
<dbReference type="Pfam" id="PF00664">
    <property type="entry name" value="ABC_membrane"/>
    <property type="match status" value="1"/>
</dbReference>
<dbReference type="OrthoDB" id="6500128at2759"/>
<dbReference type="PANTHER" id="PTHR43394:SF1">
    <property type="entry name" value="ATP-BINDING CASSETTE SUB-FAMILY B MEMBER 10, MITOCHONDRIAL"/>
    <property type="match status" value="1"/>
</dbReference>
<dbReference type="PIRSF" id="PIRSF002773">
    <property type="entry name" value="ABC_prm/ATPase_B"/>
    <property type="match status" value="1"/>
</dbReference>
<dbReference type="EnsemblMetazoa" id="Aqu2.1.20319_001">
    <property type="protein sequence ID" value="Aqu2.1.20319_001"/>
    <property type="gene ID" value="Aqu2.1.20319"/>
</dbReference>
<dbReference type="FunFam" id="1.20.1560.10:FF:000058">
    <property type="entry name" value="ABC transporter B family member 25"/>
    <property type="match status" value="1"/>
</dbReference>
<evidence type="ECO:0000313" key="12">
    <source>
        <dbReference type="Proteomes" id="UP000007879"/>
    </source>
</evidence>
<evidence type="ECO:0000256" key="1">
    <source>
        <dbReference type="ARBA" id="ARBA00004448"/>
    </source>
</evidence>
<reference evidence="12" key="1">
    <citation type="journal article" date="2010" name="Nature">
        <title>The Amphimedon queenslandica genome and the evolution of animal complexity.</title>
        <authorList>
            <person name="Srivastava M."/>
            <person name="Simakov O."/>
            <person name="Chapman J."/>
            <person name="Fahey B."/>
            <person name="Gauthier M.E."/>
            <person name="Mitros T."/>
            <person name="Richards G.S."/>
            <person name="Conaco C."/>
            <person name="Dacre M."/>
            <person name="Hellsten U."/>
            <person name="Larroux C."/>
            <person name="Putnam N.H."/>
            <person name="Stanke M."/>
            <person name="Adamska M."/>
            <person name="Darling A."/>
            <person name="Degnan S.M."/>
            <person name="Oakley T.H."/>
            <person name="Plachetzki D.C."/>
            <person name="Zhai Y."/>
            <person name="Adamski M."/>
            <person name="Calcino A."/>
            <person name="Cummins S.F."/>
            <person name="Goodstein D.M."/>
            <person name="Harris C."/>
            <person name="Jackson D.J."/>
            <person name="Leys S.P."/>
            <person name="Shu S."/>
            <person name="Woodcroft B.J."/>
            <person name="Vervoort M."/>
            <person name="Kosik K.S."/>
            <person name="Manning G."/>
            <person name="Degnan B.M."/>
            <person name="Rokhsar D.S."/>
        </authorList>
    </citation>
    <scope>NUCLEOTIDE SEQUENCE [LARGE SCALE GENOMIC DNA]</scope>
</reference>
<keyword evidence="4" id="KW-0547">Nucleotide-binding</keyword>
<dbReference type="GO" id="GO:0015421">
    <property type="term" value="F:ABC-type oligopeptide transporter activity"/>
    <property type="evidence" value="ECO:0007669"/>
    <property type="project" value="TreeGrafter"/>
</dbReference>
<dbReference type="PROSITE" id="PS00211">
    <property type="entry name" value="ABC_TRANSPORTER_1"/>
    <property type="match status" value="1"/>
</dbReference>
<dbReference type="STRING" id="400682.A0A1X7TY48"/>
<dbReference type="AlphaFoldDB" id="A0A1X7TY48"/>
<dbReference type="InterPro" id="IPR011527">
    <property type="entry name" value="ABC1_TM_dom"/>
</dbReference>
<feature type="transmembrane region" description="Helical" evidence="8">
    <location>
        <begin position="112"/>
        <end position="132"/>
    </location>
</feature>
<keyword evidence="7 8" id="KW-0472">Membrane</keyword>
<dbReference type="Proteomes" id="UP000007879">
    <property type="component" value="Unassembled WGS sequence"/>
</dbReference>
<sequence length="809" mass="89852">MELPANIQEVPQGKRRPTKSISNLPFLRYTTLTSIIIAVDSLLSISLWIAGGDSSYMENNVEHFSIYDSTFDLACIAAVKGPLLIACVYYLEQYTLTAASTIIRSKVSSSQRLAKTCQVLFMLLSLMSLAYALTKGTLILLKDSETSLHITYKILCIVGVVSPTLEIILGLASFYFMRRLIHVSRLRLILDENENESGESKKKKADLKRLIKLAIPEYPLISLGLVMLLISNSIQGIIPYIFGYVIDLAVKNQTLCQEISSGVINVTGPVPHCSLWLMSREVLVLVGLFLVVSVASMFRAICFTLAGERFVARIRKNLFAAILRQEMGFFDTNRTGELTNRLASDTAVIQSAVTENVSILARYTLQLIISIGVMFWINARLTAVLLSVFPLISIAAVYYGRKLKDLRKKYQDKLALASSTAEESISNIRTVRAFTNEMKLMTSYNEDIERSYSLGKVISFLIGGFSGVVFILIYNALCLILWYGGYLVYHQKLSSGELTALMLYTLTLAMSFAFISNVYGEFMQAVGASIRIFELMDRIPLIQDGALVRPSFEGEILFKNVYFTYPSRPDEPVLKGVNFSVRPGEMVALVGPSGGGKSTIVNLIEHFYDLTDGNILISGLNVKDLDPSWYRRHIGIVNQEPVLFATTIKDNIAFGKENATQEEIEAAALQANAHDFIMSFEENYKTLVGERGVRLSGGQKQRVAIARALLLNPKILLLDEATSALDAESEFLVQEAIDRAMIGRTVLVIAHRLSTVRNASKVLVLNEGFIVEEGTHDELLSFDGIYKKLVLHQLTAGEGEGQRRNNNNI</sequence>
<proteinExistence type="predicted"/>
<reference evidence="11" key="2">
    <citation type="submission" date="2017-05" db="UniProtKB">
        <authorList>
            <consortium name="EnsemblMetazoa"/>
        </authorList>
    </citation>
    <scope>IDENTIFICATION</scope>
</reference>
<comment type="subcellular location">
    <subcellularLocation>
        <location evidence="1">Mitochondrion inner membrane</location>
        <topology evidence="1">Multi-pass membrane protein</topology>
    </subcellularLocation>
</comment>
<keyword evidence="12" id="KW-1185">Reference proteome</keyword>
<feature type="domain" description="ABC transporter" evidence="9">
    <location>
        <begin position="556"/>
        <end position="792"/>
    </location>
</feature>
<dbReference type="SUPFAM" id="SSF52540">
    <property type="entry name" value="P-loop containing nucleoside triphosphate hydrolases"/>
    <property type="match status" value="1"/>
</dbReference>
<dbReference type="GO" id="GO:0005524">
    <property type="term" value="F:ATP binding"/>
    <property type="evidence" value="ECO:0007669"/>
    <property type="project" value="UniProtKB-KW"/>
</dbReference>
<evidence type="ECO:0000256" key="8">
    <source>
        <dbReference type="SAM" id="Phobius"/>
    </source>
</evidence>
<feature type="transmembrane region" description="Helical" evidence="8">
    <location>
        <begin position="359"/>
        <end position="377"/>
    </location>
</feature>
<dbReference type="InterPro" id="IPR027417">
    <property type="entry name" value="P-loop_NTPase"/>
</dbReference>
<feature type="transmembrane region" description="Helical" evidence="8">
    <location>
        <begin position="152"/>
        <end position="177"/>
    </location>
</feature>
<organism evidence="11">
    <name type="scientific">Amphimedon queenslandica</name>
    <name type="common">Sponge</name>
    <dbReference type="NCBI Taxonomy" id="400682"/>
    <lineage>
        <taxon>Eukaryota</taxon>
        <taxon>Metazoa</taxon>
        <taxon>Porifera</taxon>
        <taxon>Demospongiae</taxon>
        <taxon>Heteroscleromorpha</taxon>
        <taxon>Haplosclerida</taxon>
        <taxon>Niphatidae</taxon>
        <taxon>Amphimedon</taxon>
    </lineage>
</organism>
<feature type="transmembrane region" description="Helical" evidence="8">
    <location>
        <begin position="218"/>
        <end position="242"/>
    </location>
</feature>
<dbReference type="PANTHER" id="PTHR43394">
    <property type="entry name" value="ATP-DEPENDENT PERMEASE MDL1, MITOCHONDRIAL"/>
    <property type="match status" value="1"/>
</dbReference>
<evidence type="ECO:0000256" key="3">
    <source>
        <dbReference type="ARBA" id="ARBA00022692"/>
    </source>
</evidence>
<dbReference type="InterPro" id="IPR036640">
    <property type="entry name" value="ABC1_TM_sf"/>
</dbReference>
<feature type="transmembrane region" description="Helical" evidence="8">
    <location>
        <begin position="383"/>
        <end position="400"/>
    </location>
</feature>
<dbReference type="PROSITE" id="PS50929">
    <property type="entry name" value="ABC_TM1F"/>
    <property type="match status" value="1"/>
</dbReference>
<dbReference type="GO" id="GO:0016887">
    <property type="term" value="F:ATP hydrolysis activity"/>
    <property type="evidence" value="ECO:0007669"/>
    <property type="project" value="InterPro"/>
</dbReference>
<evidence type="ECO:0000259" key="10">
    <source>
        <dbReference type="PROSITE" id="PS50929"/>
    </source>
</evidence>
<feature type="transmembrane region" description="Helical" evidence="8">
    <location>
        <begin position="503"/>
        <end position="522"/>
    </location>
</feature>
<dbReference type="PROSITE" id="PS50893">
    <property type="entry name" value="ABC_TRANSPORTER_2"/>
    <property type="match status" value="1"/>
</dbReference>
<name>A0A1X7TY48_AMPQE</name>
<dbReference type="Gene3D" id="1.20.1560.10">
    <property type="entry name" value="ABC transporter type 1, transmembrane domain"/>
    <property type="match status" value="1"/>
</dbReference>
<gene>
    <name evidence="11" type="primary">100640048</name>
</gene>
<dbReference type="Pfam" id="PF00005">
    <property type="entry name" value="ABC_tran"/>
    <property type="match status" value="1"/>
</dbReference>
<dbReference type="eggNOG" id="KOG0058">
    <property type="taxonomic scope" value="Eukaryota"/>
</dbReference>
<dbReference type="GO" id="GO:0005743">
    <property type="term" value="C:mitochondrial inner membrane"/>
    <property type="evidence" value="ECO:0007669"/>
    <property type="project" value="UniProtKB-SubCell"/>
</dbReference>
<dbReference type="InterPro" id="IPR003439">
    <property type="entry name" value="ABC_transporter-like_ATP-bd"/>
</dbReference>
<evidence type="ECO:0000313" key="11">
    <source>
        <dbReference type="EnsemblMetazoa" id="Aqu2.1.20319_001"/>
    </source>
</evidence>
<keyword evidence="3 8" id="KW-0812">Transmembrane</keyword>
<keyword evidence="6 8" id="KW-1133">Transmembrane helix</keyword>
<evidence type="ECO:0000256" key="4">
    <source>
        <dbReference type="ARBA" id="ARBA00022741"/>
    </source>
</evidence>
<evidence type="ECO:0000256" key="7">
    <source>
        <dbReference type="ARBA" id="ARBA00023136"/>
    </source>
</evidence>
<dbReference type="KEGG" id="aqu:100640048"/>
<dbReference type="InParanoid" id="A0A1X7TY48"/>
<feature type="transmembrane region" description="Helical" evidence="8">
    <location>
        <begin position="70"/>
        <end position="91"/>
    </location>
</feature>
<dbReference type="SMART" id="SM00382">
    <property type="entry name" value="AAA"/>
    <property type="match status" value="1"/>
</dbReference>
<evidence type="ECO:0000256" key="2">
    <source>
        <dbReference type="ARBA" id="ARBA00022448"/>
    </source>
</evidence>
<keyword evidence="2" id="KW-0813">Transport</keyword>
<dbReference type="InterPro" id="IPR039421">
    <property type="entry name" value="Type_1_exporter"/>
</dbReference>
<keyword evidence="5" id="KW-0067">ATP-binding</keyword>
<protein>
    <submittedName>
        <fullName evidence="11">Uncharacterized protein</fullName>
    </submittedName>
</protein>
<evidence type="ECO:0000256" key="6">
    <source>
        <dbReference type="ARBA" id="ARBA00022989"/>
    </source>
</evidence>
<feature type="transmembrane region" description="Helical" evidence="8">
    <location>
        <begin position="457"/>
        <end position="483"/>
    </location>
</feature>
<dbReference type="InterPro" id="IPR017871">
    <property type="entry name" value="ABC_transporter-like_CS"/>
</dbReference>
<dbReference type="InterPro" id="IPR003593">
    <property type="entry name" value="AAA+_ATPase"/>
</dbReference>
<evidence type="ECO:0000256" key="5">
    <source>
        <dbReference type="ARBA" id="ARBA00022840"/>
    </source>
</evidence>